<accession>A0A0G4E4Y3</accession>
<gene>
    <name evidence="1" type="ORF">PQBR57_0337</name>
</gene>
<reference evidence="1" key="2">
    <citation type="submission" date="2015-06" db="EMBL/GenBank/DDBJ databases">
        <title>Environmentally co-occuring mercury resistance plasmids are genetically and phenotypically diverse and confer variable context-dependent fitness effects.</title>
        <authorList>
            <person name="Hall J.P.J."/>
            <person name="Harrison E."/>
            <person name="Lilley A.K."/>
            <person name="Paterson S."/>
            <person name="Spiers A.J."/>
            <person name="Brockhurst M.A."/>
        </authorList>
    </citation>
    <scope>NUCLEOTIDE SEQUENCE [LARGE SCALE GENOMIC DNA]</scope>
    <source>
        <strain evidence="1">SBW25</strain>
        <plasmid evidence="1">pQBR57</plasmid>
    </source>
</reference>
<name>A0A0G4E4Y3_PSEFS</name>
<sequence length="77" mass="8604">MFKPNDLAFNIIFNGTKLLANPTDSESLHNAMTRTIEQHAGTRVTEWGRCKKDGEHYRYPITLANGKRGEVLVGSNA</sequence>
<dbReference type="EMBL" id="LN713926">
    <property type="protein sequence ID" value="CEK42290.1"/>
    <property type="molecule type" value="Genomic_DNA"/>
</dbReference>
<dbReference type="AlphaFoldDB" id="A0A0G4E4Y3"/>
<reference evidence="1" key="1">
    <citation type="submission" date="2014-12" db="EMBL/GenBank/DDBJ databases">
        <authorList>
            <person name="Hall J."/>
        </authorList>
    </citation>
    <scope>NUCLEOTIDE SEQUENCE [LARGE SCALE GENOMIC DNA]</scope>
    <source>
        <strain evidence="1">SBW25</strain>
        <plasmid evidence="1">pQBR57</plasmid>
    </source>
</reference>
<organism evidence="1">
    <name type="scientific">Pseudomonas fluorescens (strain SBW25)</name>
    <dbReference type="NCBI Taxonomy" id="216595"/>
    <lineage>
        <taxon>Bacteria</taxon>
        <taxon>Pseudomonadati</taxon>
        <taxon>Pseudomonadota</taxon>
        <taxon>Gammaproteobacteria</taxon>
        <taxon>Pseudomonadales</taxon>
        <taxon>Pseudomonadaceae</taxon>
        <taxon>Pseudomonas</taxon>
    </lineage>
</organism>
<keyword evidence="1" id="KW-0614">Plasmid</keyword>
<protein>
    <submittedName>
        <fullName evidence="1">Uncharacterized protein</fullName>
    </submittedName>
</protein>
<evidence type="ECO:0000313" key="1">
    <source>
        <dbReference type="EMBL" id="CEK42290.1"/>
    </source>
</evidence>
<geneLocation type="plasmid" evidence="1">
    <name>pQBR57</name>
</geneLocation>
<proteinExistence type="predicted"/>